<dbReference type="Proteomes" id="UP000283895">
    <property type="component" value="Unassembled WGS sequence"/>
</dbReference>
<dbReference type="AlphaFoldDB" id="A0A423X8F3"/>
<sequence>MLGQQELEMELGWAELQGVPSDALQSSSLTQGFHVNLKRPRAWLNPATMCTSATPANLVSSTIG</sequence>
<evidence type="ECO:0000313" key="2">
    <source>
        <dbReference type="Proteomes" id="UP000283895"/>
    </source>
</evidence>
<dbReference type="EMBL" id="LKEA01000001">
    <property type="protein sequence ID" value="ROW12103.1"/>
    <property type="molecule type" value="Genomic_DNA"/>
</dbReference>
<accession>A0A423X8F3</accession>
<name>A0A423X8F3_9PEZI</name>
<reference evidence="1 2" key="1">
    <citation type="submission" date="2015-09" db="EMBL/GenBank/DDBJ databases">
        <title>Host preference determinants of Valsa canker pathogens revealed by comparative genomics.</title>
        <authorList>
            <person name="Yin Z."/>
            <person name="Huang L."/>
        </authorList>
    </citation>
    <scope>NUCLEOTIDE SEQUENCE [LARGE SCALE GENOMIC DNA]</scope>
    <source>
        <strain evidence="1 2">03-1</strain>
    </source>
</reference>
<proteinExistence type="predicted"/>
<gene>
    <name evidence="1" type="ORF">VMCG_00703</name>
</gene>
<comment type="caution">
    <text evidence="1">The sequence shown here is derived from an EMBL/GenBank/DDBJ whole genome shotgun (WGS) entry which is preliminary data.</text>
</comment>
<keyword evidence="2" id="KW-1185">Reference proteome</keyword>
<protein>
    <submittedName>
        <fullName evidence="1">Uncharacterized protein</fullName>
    </submittedName>
</protein>
<organism evidence="1 2">
    <name type="scientific">Cytospora schulzeri</name>
    <dbReference type="NCBI Taxonomy" id="448051"/>
    <lineage>
        <taxon>Eukaryota</taxon>
        <taxon>Fungi</taxon>
        <taxon>Dikarya</taxon>
        <taxon>Ascomycota</taxon>
        <taxon>Pezizomycotina</taxon>
        <taxon>Sordariomycetes</taxon>
        <taxon>Sordariomycetidae</taxon>
        <taxon>Diaporthales</taxon>
        <taxon>Cytosporaceae</taxon>
        <taxon>Cytospora</taxon>
    </lineage>
</organism>
<evidence type="ECO:0000313" key="1">
    <source>
        <dbReference type="EMBL" id="ROW12103.1"/>
    </source>
</evidence>